<comment type="caution">
    <text evidence="1">The sequence shown here is derived from an EMBL/GenBank/DDBJ whole genome shotgun (WGS) entry which is preliminary data.</text>
</comment>
<organism evidence="1 2">
    <name type="scientific">Trichostrongylus colubriformis</name>
    <name type="common">Black scour worm</name>
    <dbReference type="NCBI Taxonomy" id="6319"/>
    <lineage>
        <taxon>Eukaryota</taxon>
        <taxon>Metazoa</taxon>
        <taxon>Ecdysozoa</taxon>
        <taxon>Nematoda</taxon>
        <taxon>Chromadorea</taxon>
        <taxon>Rhabditida</taxon>
        <taxon>Rhabditina</taxon>
        <taxon>Rhabditomorpha</taxon>
        <taxon>Strongyloidea</taxon>
        <taxon>Trichostrongylidae</taxon>
        <taxon>Trichostrongylus</taxon>
    </lineage>
</organism>
<dbReference type="Proteomes" id="UP001331761">
    <property type="component" value="Unassembled WGS sequence"/>
</dbReference>
<evidence type="ECO:0000313" key="2">
    <source>
        <dbReference type="Proteomes" id="UP001331761"/>
    </source>
</evidence>
<dbReference type="EMBL" id="WIXE01012066">
    <property type="protein sequence ID" value="KAK5976280.1"/>
    <property type="molecule type" value="Genomic_DNA"/>
</dbReference>
<sequence>MEVADSALGRSTFRKLFGCEIEPGSHTIAREIACVLIADICCLIDIVGNESGADDLRASPIGAGKAFTVRI</sequence>
<name>A0AAN8FFS9_TRICO</name>
<dbReference type="AlphaFoldDB" id="A0AAN8FFS9"/>
<reference evidence="1 2" key="1">
    <citation type="submission" date="2019-10" db="EMBL/GenBank/DDBJ databases">
        <title>Assembly and Annotation for the nematode Trichostrongylus colubriformis.</title>
        <authorList>
            <person name="Martin J."/>
        </authorList>
    </citation>
    <scope>NUCLEOTIDE SEQUENCE [LARGE SCALE GENOMIC DNA]</scope>
    <source>
        <strain evidence="1">G859</strain>
        <tissue evidence="1">Whole worm</tissue>
    </source>
</reference>
<accession>A0AAN8FFS9</accession>
<proteinExistence type="predicted"/>
<gene>
    <name evidence="1" type="ORF">GCK32_001926</name>
</gene>
<evidence type="ECO:0000313" key="1">
    <source>
        <dbReference type="EMBL" id="KAK5976280.1"/>
    </source>
</evidence>
<keyword evidence="2" id="KW-1185">Reference proteome</keyword>
<protein>
    <submittedName>
        <fullName evidence="1">Uncharacterized protein</fullName>
    </submittedName>
</protein>